<dbReference type="InterPro" id="IPR012336">
    <property type="entry name" value="Thioredoxin-like_fold"/>
</dbReference>
<comment type="caution">
    <text evidence="8">The sequence shown here is derived from an EMBL/GenBank/DDBJ whole genome shotgun (WGS) entry which is preliminary data.</text>
</comment>
<dbReference type="GO" id="GO:0016491">
    <property type="term" value="F:oxidoreductase activity"/>
    <property type="evidence" value="ECO:0007669"/>
    <property type="project" value="UniProtKB-KW"/>
</dbReference>
<evidence type="ECO:0000256" key="1">
    <source>
        <dbReference type="ARBA" id="ARBA00005791"/>
    </source>
</evidence>
<keyword evidence="9" id="KW-1185">Reference proteome</keyword>
<dbReference type="RefSeq" id="WP_243012204.1">
    <property type="nucleotide sequence ID" value="NZ_JALGAR010000003.1"/>
</dbReference>
<evidence type="ECO:0000256" key="3">
    <source>
        <dbReference type="ARBA" id="ARBA00023002"/>
    </source>
</evidence>
<feature type="transmembrane region" description="Helical" evidence="6">
    <location>
        <begin position="12"/>
        <end position="31"/>
    </location>
</feature>
<dbReference type="Pfam" id="PF13462">
    <property type="entry name" value="Thioredoxin_4"/>
    <property type="match status" value="1"/>
</dbReference>
<comment type="similarity">
    <text evidence="1">Belongs to the thioredoxin family. DsbA subfamily.</text>
</comment>
<gene>
    <name evidence="8" type="ORF">MQH31_11685</name>
</gene>
<dbReference type="AlphaFoldDB" id="A0AA41QVJ0"/>
<keyword evidence="3" id="KW-0560">Oxidoreductase</keyword>
<evidence type="ECO:0000259" key="7">
    <source>
        <dbReference type="PROSITE" id="PS51352"/>
    </source>
</evidence>
<dbReference type="PANTHER" id="PTHR13887:SF14">
    <property type="entry name" value="DISULFIDE BOND FORMATION PROTEIN D"/>
    <property type="match status" value="1"/>
</dbReference>
<name>A0AA41QVJ0_9MICO</name>
<accession>A0AA41QVJ0</accession>
<dbReference type="PANTHER" id="PTHR13887">
    <property type="entry name" value="GLUTATHIONE S-TRANSFERASE KAPPA"/>
    <property type="match status" value="1"/>
</dbReference>
<dbReference type="SUPFAM" id="SSF52833">
    <property type="entry name" value="Thioredoxin-like"/>
    <property type="match status" value="1"/>
</dbReference>
<reference evidence="8" key="1">
    <citation type="submission" date="2022-03" db="EMBL/GenBank/DDBJ databases">
        <title>Cryobacterium sp. nov. strain ZS14-85, isolated from Antarctic soil.</title>
        <authorList>
            <person name="Li J."/>
            <person name="Niu G."/>
        </authorList>
    </citation>
    <scope>NUCLEOTIDE SEQUENCE</scope>
    <source>
        <strain evidence="8">ZS14-85</strain>
    </source>
</reference>
<dbReference type="InterPro" id="IPR036249">
    <property type="entry name" value="Thioredoxin-like_sf"/>
</dbReference>
<evidence type="ECO:0000313" key="9">
    <source>
        <dbReference type="Proteomes" id="UP001165341"/>
    </source>
</evidence>
<evidence type="ECO:0000256" key="6">
    <source>
        <dbReference type="SAM" id="Phobius"/>
    </source>
</evidence>
<keyword evidence="6" id="KW-0812">Transmembrane</keyword>
<dbReference type="EMBL" id="JALGAR010000003">
    <property type="protein sequence ID" value="MCI4658466.1"/>
    <property type="molecule type" value="Genomic_DNA"/>
</dbReference>
<keyword evidence="6" id="KW-1133">Transmembrane helix</keyword>
<organism evidence="8 9">
    <name type="scientific">Cryobacterium zhongshanensis</name>
    <dbReference type="NCBI Taxonomy" id="2928153"/>
    <lineage>
        <taxon>Bacteria</taxon>
        <taxon>Bacillati</taxon>
        <taxon>Actinomycetota</taxon>
        <taxon>Actinomycetes</taxon>
        <taxon>Micrococcales</taxon>
        <taxon>Microbacteriaceae</taxon>
        <taxon>Cryobacterium</taxon>
    </lineage>
</organism>
<evidence type="ECO:0000256" key="5">
    <source>
        <dbReference type="ARBA" id="ARBA00023284"/>
    </source>
</evidence>
<keyword evidence="5" id="KW-0676">Redox-active center</keyword>
<dbReference type="PROSITE" id="PS51352">
    <property type="entry name" value="THIOREDOXIN_2"/>
    <property type="match status" value="1"/>
</dbReference>
<dbReference type="Gene3D" id="3.40.30.10">
    <property type="entry name" value="Glutaredoxin"/>
    <property type="match status" value="1"/>
</dbReference>
<protein>
    <submittedName>
        <fullName evidence="8">DsbA family protein</fullName>
    </submittedName>
</protein>
<evidence type="ECO:0000313" key="8">
    <source>
        <dbReference type="EMBL" id="MCI4658466.1"/>
    </source>
</evidence>
<feature type="domain" description="Thioredoxin" evidence="7">
    <location>
        <begin position="25"/>
        <end position="219"/>
    </location>
</feature>
<dbReference type="InterPro" id="IPR013766">
    <property type="entry name" value="Thioredoxin_domain"/>
</dbReference>
<keyword evidence="6" id="KW-0472">Membrane</keyword>
<keyword evidence="4" id="KW-1015">Disulfide bond</keyword>
<evidence type="ECO:0000256" key="2">
    <source>
        <dbReference type="ARBA" id="ARBA00022729"/>
    </source>
</evidence>
<dbReference type="Proteomes" id="UP001165341">
    <property type="component" value="Unassembled WGS sequence"/>
</dbReference>
<proteinExistence type="inferred from homology"/>
<keyword evidence="2" id="KW-0732">Signal</keyword>
<evidence type="ECO:0000256" key="4">
    <source>
        <dbReference type="ARBA" id="ARBA00023157"/>
    </source>
</evidence>
<sequence length="220" mass="23993">MKKKLSTRNRILINVAVVLAVVVAVAIVVFATRTPSNPAASGDSPQTVRENSHRLSTAEDGKVTLVEFLDFECEACGAAYPAIEQLREEYAGRVTFVARYFPIPSHTNAQNSALAAEAAARQGKFEEMYSKLFETQSVWGEQPDSRAADFRVIAQEIGLDLEQYDADIVDPAVLERITADQEEGAALGVQGTPTFFLNGEKLEISTLEDLRGAIDKAVQE</sequence>